<gene>
    <name evidence="2" type="ORF">FHR34_000749</name>
</gene>
<keyword evidence="1" id="KW-0472">Membrane</keyword>
<feature type="transmembrane region" description="Helical" evidence="1">
    <location>
        <begin position="45"/>
        <end position="68"/>
    </location>
</feature>
<keyword evidence="3" id="KW-1185">Reference proteome</keyword>
<dbReference type="AlphaFoldDB" id="A0A7W7QXR1"/>
<protein>
    <submittedName>
        <fullName evidence="2">Uncharacterized protein</fullName>
    </submittedName>
</protein>
<dbReference type="EMBL" id="JACHJV010000001">
    <property type="protein sequence ID" value="MBB4921756.1"/>
    <property type="molecule type" value="Genomic_DNA"/>
</dbReference>
<dbReference type="RefSeq" id="WP_184934039.1">
    <property type="nucleotide sequence ID" value="NZ_JACHJV010000001.1"/>
</dbReference>
<name>A0A7W7QXR1_KITKI</name>
<evidence type="ECO:0000313" key="3">
    <source>
        <dbReference type="Proteomes" id="UP000540506"/>
    </source>
</evidence>
<dbReference type="Proteomes" id="UP000540506">
    <property type="component" value="Unassembled WGS sequence"/>
</dbReference>
<keyword evidence="1" id="KW-1133">Transmembrane helix</keyword>
<proteinExistence type="predicted"/>
<feature type="transmembrane region" description="Helical" evidence="1">
    <location>
        <begin position="20"/>
        <end position="39"/>
    </location>
</feature>
<evidence type="ECO:0000256" key="1">
    <source>
        <dbReference type="SAM" id="Phobius"/>
    </source>
</evidence>
<evidence type="ECO:0000313" key="2">
    <source>
        <dbReference type="EMBL" id="MBB4921756.1"/>
    </source>
</evidence>
<accession>A0A7W7QXR1</accession>
<sequence>MSAARRRMPDEVRAAAVRTVLFVAFTQIGLTIATLASLAHARRTMAVALLASGVGVFGILWCLLEVMIARQIAAQRRRGPGRDSPLTGSRPPR</sequence>
<organism evidence="2 3">
    <name type="scientific">Kitasatospora kifunensis</name>
    <name type="common">Streptomyces kifunensis</name>
    <dbReference type="NCBI Taxonomy" id="58351"/>
    <lineage>
        <taxon>Bacteria</taxon>
        <taxon>Bacillati</taxon>
        <taxon>Actinomycetota</taxon>
        <taxon>Actinomycetes</taxon>
        <taxon>Kitasatosporales</taxon>
        <taxon>Streptomycetaceae</taxon>
        <taxon>Kitasatospora</taxon>
    </lineage>
</organism>
<comment type="caution">
    <text evidence="2">The sequence shown here is derived from an EMBL/GenBank/DDBJ whole genome shotgun (WGS) entry which is preliminary data.</text>
</comment>
<keyword evidence="1" id="KW-0812">Transmembrane</keyword>
<reference evidence="2 3" key="1">
    <citation type="submission" date="2020-08" db="EMBL/GenBank/DDBJ databases">
        <title>Sequencing the genomes of 1000 actinobacteria strains.</title>
        <authorList>
            <person name="Klenk H.-P."/>
        </authorList>
    </citation>
    <scope>NUCLEOTIDE SEQUENCE [LARGE SCALE GENOMIC DNA]</scope>
    <source>
        <strain evidence="2 3">DSM 41654</strain>
    </source>
</reference>